<dbReference type="PANTHER" id="PTHR13355:SF11">
    <property type="entry name" value="GLUCOSAMINE 6-PHOSPHATE N-ACETYLTRANSFERASE"/>
    <property type="match status" value="1"/>
</dbReference>
<protein>
    <submittedName>
        <fullName evidence="2">GNAT family N-acetyltransferase</fullName>
        <ecNumber evidence="2">2.3.1.-</ecNumber>
    </submittedName>
</protein>
<dbReference type="PANTHER" id="PTHR13355">
    <property type="entry name" value="GLUCOSAMINE 6-PHOSPHATE N-ACETYLTRANSFERASE"/>
    <property type="match status" value="1"/>
</dbReference>
<dbReference type="GO" id="GO:0016746">
    <property type="term" value="F:acyltransferase activity"/>
    <property type="evidence" value="ECO:0007669"/>
    <property type="project" value="UniProtKB-KW"/>
</dbReference>
<dbReference type="EMBL" id="JBCDNA010000003">
    <property type="protein sequence ID" value="MEL4456817.1"/>
    <property type="molecule type" value="Genomic_DNA"/>
</dbReference>
<organism evidence="2 3">
    <name type="scientific">Lutimonas vermicola</name>
    <dbReference type="NCBI Taxonomy" id="414288"/>
    <lineage>
        <taxon>Bacteria</taxon>
        <taxon>Pseudomonadati</taxon>
        <taxon>Bacteroidota</taxon>
        <taxon>Flavobacteriia</taxon>
        <taxon>Flavobacteriales</taxon>
        <taxon>Flavobacteriaceae</taxon>
        <taxon>Lutimonas</taxon>
    </lineage>
</organism>
<keyword evidence="3" id="KW-1185">Reference proteome</keyword>
<dbReference type="Pfam" id="PF13673">
    <property type="entry name" value="Acetyltransf_10"/>
    <property type="match status" value="1"/>
</dbReference>
<name>A0ABU9L300_9FLAO</name>
<dbReference type="InterPro" id="IPR039143">
    <property type="entry name" value="GNPNAT1-like"/>
</dbReference>
<dbReference type="Proteomes" id="UP001474120">
    <property type="component" value="Unassembled WGS sequence"/>
</dbReference>
<dbReference type="EC" id="2.3.1.-" evidence="2"/>
<comment type="caution">
    <text evidence="2">The sequence shown here is derived from an EMBL/GenBank/DDBJ whole genome shotgun (WGS) entry which is preliminary data.</text>
</comment>
<dbReference type="SUPFAM" id="SSF55729">
    <property type="entry name" value="Acyl-CoA N-acyltransferases (Nat)"/>
    <property type="match status" value="1"/>
</dbReference>
<keyword evidence="2" id="KW-0808">Transferase</keyword>
<evidence type="ECO:0000313" key="3">
    <source>
        <dbReference type="Proteomes" id="UP001474120"/>
    </source>
</evidence>
<dbReference type="InterPro" id="IPR016181">
    <property type="entry name" value="Acyl_CoA_acyltransferase"/>
</dbReference>
<dbReference type="Gene3D" id="3.40.630.30">
    <property type="match status" value="1"/>
</dbReference>
<dbReference type="RefSeq" id="WP_342160982.1">
    <property type="nucleotide sequence ID" value="NZ_JBCDNA010000003.1"/>
</dbReference>
<evidence type="ECO:0000313" key="2">
    <source>
        <dbReference type="EMBL" id="MEL4456817.1"/>
    </source>
</evidence>
<reference evidence="2 3" key="1">
    <citation type="submission" date="2024-04" db="EMBL/GenBank/DDBJ databases">
        <title>whole genome sequencing of Lutimonas vermicola strain IMCC1616.</title>
        <authorList>
            <person name="Bae S.S."/>
        </authorList>
    </citation>
    <scope>NUCLEOTIDE SEQUENCE [LARGE SCALE GENOMIC DNA]</scope>
    <source>
        <strain evidence="2 3">IMCC1616</strain>
    </source>
</reference>
<dbReference type="PROSITE" id="PS51186">
    <property type="entry name" value="GNAT"/>
    <property type="match status" value="1"/>
</dbReference>
<accession>A0ABU9L300</accession>
<evidence type="ECO:0000259" key="1">
    <source>
        <dbReference type="PROSITE" id="PS51186"/>
    </source>
</evidence>
<gene>
    <name evidence="2" type="ORF">AABB81_12985</name>
</gene>
<dbReference type="CDD" id="cd04301">
    <property type="entry name" value="NAT_SF"/>
    <property type="match status" value="1"/>
</dbReference>
<feature type="domain" description="N-acetyltransferase" evidence="1">
    <location>
        <begin position="6"/>
        <end position="147"/>
    </location>
</feature>
<keyword evidence="2" id="KW-0012">Acyltransferase</keyword>
<dbReference type="InterPro" id="IPR000182">
    <property type="entry name" value="GNAT_dom"/>
</dbReference>
<proteinExistence type="predicted"/>
<sequence length="147" mass="17123">MKWTLKKFQDLSVQEFHDIVQLRLDIFVVEQDCPYLDLDGKDQIAYHLFATTDLGKTVAYTRLFAPGDYYDEAAIGRVVVHKDYRQEGIGFELMSRSIQQIESLFNTKTIRIGAQQYLRKFYESLGFISTGQDYMEDGIPHTYMVKS</sequence>